<feature type="domain" description="3-keto-alpha-glucoside-1,2-lyase/3-keto-2-hydroxy-glucal hydratase" evidence="6">
    <location>
        <begin position="1086"/>
        <end position="1256"/>
    </location>
</feature>
<dbReference type="InterPro" id="IPR013189">
    <property type="entry name" value="Glyco_hydro_32_C"/>
</dbReference>
<evidence type="ECO:0000256" key="3">
    <source>
        <dbReference type="ARBA" id="ARBA00023295"/>
    </source>
</evidence>
<dbReference type="EMBL" id="JACRTC010000005">
    <property type="protein sequence ID" value="MBC8570905.1"/>
    <property type="molecule type" value="Genomic_DNA"/>
</dbReference>
<dbReference type="PANTHER" id="PTHR42800">
    <property type="entry name" value="EXOINULINASE INUD (AFU_ORTHOLOGUE AFUA_5G00480)"/>
    <property type="match status" value="1"/>
</dbReference>
<feature type="domain" description="Glycosyl hydrolase family 32 N-terminal" evidence="5">
    <location>
        <begin position="505"/>
        <end position="824"/>
    </location>
</feature>
<dbReference type="SUPFAM" id="SSF75005">
    <property type="entry name" value="Arabinanase/levansucrase/invertase"/>
    <property type="match status" value="1"/>
</dbReference>
<keyword evidence="4" id="KW-0732">Signal</keyword>
<evidence type="ECO:0000259" key="7">
    <source>
        <dbReference type="Pfam" id="PF08244"/>
    </source>
</evidence>
<feature type="chain" id="PRO_5036811899" evidence="4">
    <location>
        <begin position="35"/>
        <end position="1307"/>
    </location>
</feature>
<proteinExistence type="inferred from homology"/>
<dbReference type="SMART" id="SM00640">
    <property type="entry name" value="Glyco_32"/>
    <property type="match status" value="1"/>
</dbReference>
<dbReference type="InterPro" id="IPR001362">
    <property type="entry name" value="Glyco_hydro_32"/>
</dbReference>
<dbReference type="Gene3D" id="2.60.40.1080">
    <property type="match status" value="1"/>
</dbReference>
<comment type="caution">
    <text evidence="9">The sequence shown here is derived from an EMBL/GenBank/DDBJ whole genome shotgun (WGS) entry which is preliminary data.</text>
</comment>
<dbReference type="Pfam" id="PF12733">
    <property type="entry name" value="Cadherin-like"/>
    <property type="match status" value="1"/>
</dbReference>
<feature type="domain" description="Glycosyl hydrolase family 32 C-terminal" evidence="7">
    <location>
        <begin position="830"/>
        <end position="976"/>
    </location>
</feature>
<dbReference type="PANTHER" id="PTHR42800:SF1">
    <property type="entry name" value="EXOINULINASE INUD (AFU_ORTHOLOGUE AFUA_5G00480)"/>
    <property type="match status" value="1"/>
</dbReference>
<dbReference type="Pfam" id="PF08244">
    <property type="entry name" value="Glyco_hydro_32C"/>
    <property type="match status" value="1"/>
</dbReference>
<dbReference type="InterPro" id="IPR025883">
    <property type="entry name" value="Cadherin-like_domain"/>
</dbReference>
<reference evidence="9" key="1">
    <citation type="submission" date="2020-08" db="EMBL/GenBank/DDBJ databases">
        <title>Genome public.</title>
        <authorList>
            <person name="Liu C."/>
            <person name="Sun Q."/>
        </authorList>
    </citation>
    <scope>NUCLEOTIDE SEQUENCE</scope>
    <source>
        <strain evidence="9">NSJ-54</strain>
    </source>
</reference>
<protein>
    <submittedName>
        <fullName evidence="9">GH32 C-terminal domain-containing protein</fullName>
    </submittedName>
</protein>
<organism evidence="9 10">
    <name type="scientific">Zongyangia hominis</name>
    <dbReference type="NCBI Taxonomy" id="2763677"/>
    <lineage>
        <taxon>Bacteria</taxon>
        <taxon>Bacillati</taxon>
        <taxon>Bacillota</taxon>
        <taxon>Clostridia</taxon>
        <taxon>Eubacteriales</taxon>
        <taxon>Oscillospiraceae</taxon>
        <taxon>Zongyangia</taxon>
    </lineage>
</organism>
<dbReference type="GO" id="GO:0004575">
    <property type="term" value="F:sucrose alpha-glucosidase activity"/>
    <property type="evidence" value="ECO:0007669"/>
    <property type="project" value="TreeGrafter"/>
</dbReference>
<keyword evidence="2" id="KW-0378">Hydrolase</keyword>
<dbReference type="GO" id="GO:0005737">
    <property type="term" value="C:cytoplasm"/>
    <property type="evidence" value="ECO:0007669"/>
    <property type="project" value="TreeGrafter"/>
</dbReference>
<evidence type="ECO:0000313" key="9">
    <source>
        <dbReference type="EMBL" id="MBC8570905.1"/>
    </source>
</evidence>
<keyword evidence="3" id="KW-0326">Glycosidase</keyword>
<evidence type="ECO:0000259" key="5">
    <source>
        <dbReference type="Pfam" id="PF00251"/>
    </source>
</evidence>
<dbReference type="InterPro" id="IPR023296">
    <property type="entry name" value="Glyco_hydro_beta-prop_sf"/>
</dbReference>
<dbReference type="Proteomes" id="UP000660861">
    <property type="component" value="Unassembled WGS sequence"/>
</dbReference>
<feature type="non-terminal residue" evidence="9">
    <location>
        <position position="1307"/>
    </location>
</feature>
<feature type="domain" description="Cadherin-like beta-sandwich-like" evidence="8">
    <location>
        <begin position="406"/>
        <end position="488"/>
    </location>
</feature>
<dbReference type="GO" id="GO:0005987">
    <property type="term" value="P:sucrose catabolic process"/>
    <property type="evidence" value="ECO:0007669"/>
    <property type="project" value="TreeGrafter"/>
</dbReference>
<dbReference type="SUPFAM" id="SSF49899">
    <property type="entry name" value="Concanavalin A-like lectins/glucanases"/>
    <property type="match status" value="1"/>
</dbReference>
<dbReference type="CDD" id="cd18622">
    <property type="entry name" value="GH32_Inu-like"/>
    <property type="match status" value="1"/>
</dbReference>
<evidence type="ECO:0000259" key="6">
    <source>
        <dbReference type="Pfam" id="PF06439"/>
    </source>
</evidence>
<evidence type="ECO:0000256" key="4">
    <source>
        <dbReference type="SAM" id="SignalP"/>
    </source>
</evidence>
<dbReference type="InterPro" id="IPR013148">
    <property type="entry name" value="Glyco_hydro_32_N"/>
</dbReference>
<dbReference type="InterPro" id="IPR010496">
    <property type="entry name" value="AL/BT2_dom"/>
</dbReference>
<keyword evidence="10" id="KW-1185">Reference proteome</keyword>
<dbReference type="RefSeq" id="WP_262397996.1">
    <property type="nucleotide sequence ID" value="NZ_JACRTC010000005.1"/>
</dbReference>
<sequence length="1307" mass="144543">MNTFCSKAKRATKRLAVFALTLIVALSSVLPAIAATDPTTLDVTFRNGDYSELNGVYTLNKANDNGNNIVPSDASANTFDYSADVQLIDADGAATLVFGYNGGRFNGLELKQDGTSVKVTSFIDKDPDHAYPNNYAFQGIEVADTSVTADFVKVRLTMDENKLLTVYVGGKQVTTYDFNQKEGKEGIPYYPGQLGLMTWNASAKFKNLTATTNDTQAGDPNFNTNIVGDWTNAGESGPGDWTVTESGMRGNNAAKGDTFYTSSKYMEPSKAFVLEADMHLESGQAAGLTFGVKNPDVPKQTWYCVNVDKVMKITKLFKNTGGEVWNVNRPLTDTELKKKDFKVRIEYLEGGRMNFYLDDKLVGYQQENSFAGGYIGIMTFQSDATFNNVMFYEAPTPKLTGLDVKDVEITPTFDDTVYKYSGTVPFETESVQIKANTTDDFDLTINDTPVPKDQYMEVGLMVGNNDILVKATDRDTKLTAITTVSIKRQQDPNFAYTESYRPQFHYSQESGWCNDPNGMVYYEGEWHLFYQYNEQKTWTSMHWGHAVSTDLINWTELPIALYPDELGTIFSGSAVVDEYNTSGFFTDTPEKKGLVAIFTHDGGGQKQSIAYSTDKGRTWTKYEGNPVISSADDPLKDGAFRDPKVFWHKESNQWMMVVAGGPLRFFSSKDLKTWTFESGYNQTQNLNGKSVNGIWTECPDFYRLEVDKTGTYKWVLSLGGRYYMVGDFDKIGEKWYFVPDTNEQFSMNYAPDSYAAQTYFGWDENGTTNGTPDGRRIMINWMSNWGYAGNIANITDPNNGAFTLQHEMTLQKNADGKIRLYQNPIEQYNSLRLTDKATELNTTLTPGGENPLASFSGDQYEIVAEFTPKDGATQVGFKLRTGANQETLVYYNLNDHKMYIDRTKSGKSPGGNFPGVYSQSTAMTADGKIQMHIYVDWSSVEAFGNYGETVGTALIYPDFASTGAEVYTLGGDADVKGTIYPLKSIWREYSDVPVEATDVAINADGSKVDVGDTITISARVLPVASTQKVEWKVSDVDGSAEIVSSTDNTITLRGVKKGGVHVKATVPGTEISAEGILQVIESVFYTNLTGWETVGGSWSIDEKGYLGTGGGDMFTVAKESAKNFTLNADITLEAGDAFGLIFHAKNEHANEGSYVLNFDLSDQANGQRFRIFEFPFRGDATSNVAVKTFADAGFTPERGKTYPVELTVKDGKISFTFDGKEIFKDVVDTNDTQVYTEGRIGFMGYNATVRAQNFYVTTESPIKTVVTQIEDINVMVGAPADEVLAKLPAKVTVEQEDGIQRDVDVVW</sequence>
<gene>
    <name evidence="9" type="ORF">H8709_08705</name>
</gene>
<name>A0A926EAF9_9FIRM</name>
<dbReference type="Pfam" id="PF00251">
    <property type="entry name" value="Glyco_hydro_32N"/>
    <property type="match status" value="1"/>
</dbReference>
<evidence type="ECO:0000256" key="2">
    <source>
        <dbReference type="ARBA" id="ARBA00022801"/>
    </source>
</evidence>
<dbReference type="Gene3D" id="2.60.120.560">
    <property type="entry name" value="Exo-inulinase, domain 1"/>
    <property type="match status" value="4"/>
</dbReference>
<dbReference type="InterPro" id="IPR013320">
    <property type="entry name" value="ConA-like_dom_sf"/>
</dbReference>
<dbReference type="Pfam" id="PF06439">
    <property type="entry name" value="3keto-disac_hyd"/>
    <property type="match status" value="1"/>
</dbReference>
<dbReference type="Gene3D" id="2.115.10.20">
    <property type="entry name" value="Glycosyl hydrolase domain, family 43"/>
    <property type="match status" value="1"/>
</dbReference>
<evidence type="ECO:0000313" key="10">
    <source>
        <dbReference type="Proteomes" id="UP000660861"/>
    </source>
</evidence>
<comment type="similarity">
    <text evidence="1">Belongs to the glycosyl hydrolase 32 family.</text>
</comment>
<evidence type="ECO:0000259" key="8">
    <source>
        <dbReference type="Pfam" id="PF12733"/>
    </source>
</evidence>
<feature type="signal peptide" evidence="4">
    <location>
        <begin position="1"/>
        <end position="34"/>
    </location>
</feature>
<evidence type="ECO:0000256" key="1">
    <source>
        <dbReference type="ARBA" id="ARBA00009902"/>
    </source>
</evidence>
<accession>A0A926EAF9</accession>